<dbReference type="EMBL" id="JN882285">
    <property type="protein sequence ID" value="AFC21536.1"/>
    <property type="molecule type" value="Genomic_DNA"/>
</dbReference>
<sequence length="93" mass="11242">METNKEKYALPEGSEEVQFDYIANMMDEIEESTFNELVFKIDTNYKNEWMVEIYEHADEDETDDCSFDDLEMVDWYTGKSLKDVFDFLMERYV</sequence>
<reference evidence="1 2" key="1">
    <citation type="journal article" date="2014" name="Virology">
        <title>Supersize me: Cronobacter sakazakii phage GAP32.</title>
        <authorList>
            <person name="Abbasifar R."/>
            <person name="Griffiths M.W."/>
            <person name="Sabour P.M."/>
            <person name="Ackermann H.-W."/>
            <person name="Vandersteegen K."/>
            <person name="Lavigne R."/>
            <person name="Noben J.-P."/>
            <person name="Villa A.A."/>
            <person name="Abbasifar A."/>
            <person name="Nash J.H.E."/>
            <person name="Kropinski A.M."/>
        </authorList>
    </citation>
    <scope>NUCLEOTIDE SEQUENCE [LARGE SCALE GENOMIC DNA]</scope>
    <source>
        <strain evidence="1">GAP-32</strain>
    </source>
</reference>
<dbReference type="RefSeq" id="YP_006987191.1">
    <property type="nucleotide sequence ID" value="NC_019401.1"/>
</dbReference>
<keyword evidence="2" id="KW-1185">Reference proteome</keyword>
<name>K4F5P7_9CAUD</name>
<proteinExistence type="predicted"/>
<evidence type="ECO:0000313" key="2">
    <source>
        <dbReference type="Proteomes" id="UP000000457"/>
    </source>
</evidence>
<dbReference type="KEGG" id="vg:13993826"/>
<protein>
    <submittedName>
        <fullName evidence="1">Uncharacterized protein</fullName>
    </submittedName>
</protein>
<organism evidence="1 2">
    <name type="scientific">Cronobacter phage vB_CsaM_GAP32</name>
    <dbReference type="NCBI Taxonomy" id="1141136"/>
    <lineage>
        <taxon>Viruses</taxon>
        <taxon>Duplodnaviria</taxon>
        <taxon>Heunggongvirae</taxon>
        <taxon>Uroviricota</taxon>
        <taxon>Caudoviricetes</taxon>
        <taxon>Mimasvirus</taxon>
        <taxon>Mimasvirus GAP32</taxon>
    </lineage>
</organism>
<evidence type="ECO:0000313" key="1">
    <source>
        <dbReference type="EMBL" id="AFC21536.1"/>
    </source>
</evidence>
<accession>K4F5P7</accession>
<gene>
    <name evidence="1" type="ORF">GAP32_088</name>
</gene>
<dbReference type="GeneID" id="13993826"/>
<dbReference type="Proteomes" id="UP000000457">
    <property type="component" value="Segment"/>
</dbReference>